<dbReference type="InterPro" id="IPR039949">
    <property type="entry name" value="NAA40"/>
</dbReference>
<comment type="subcellular location">
    <subcellularLocation>
        <location evidence="2">Cytoplasm</location>
    </subcellularLocation>
    <subcellularLocation>
        <location evidence="1">Nucleus</location>
    </subcellularLocation>
</comment>
<dbReference type="OrthoDB" id="424551at2759"/>
<dbReference type="Proteomes" id="UP000789342">
    <property type="component" value="Unassembled WGS sequence"/>
</dbReference>
<name>A0A9N9NDL9_9GLOM</name>
<evidence type="ECO:0000256" key="5">
    <source>
        <dbReference type="ARBA" id="ARBA00015043"/>
    </source>
</evidence>
<keyword evidence="6" id="KW-0963">Cytoplasm</keyword>
<dbReference type="Pfam" id="PF00583">
    <property type="entry name" value="Acetyltransf_1"/>
    <property type="match status" value="1"/>
</dbReference>
<proteinExistence type="inferred from homology"/>
<accession>A0A9N9NDL9</accession>
<dbReference type="EMBL" id="CAJVPV010023810">
    <property type="protein sequence ID" value="CAG8724784.1"/>
    <property type="molecule type" value="Genomic_DNA"/>
</dbReference>
<gene>
    <name evidence="13" type="ORF">AMORRO_LOCUS13579</name>
</gene>
<comment type="caution">
    <text evidence="13">The sequence shown here is derived from an EMBL/GenBank/DDBJ whole genome shotgun (WGS) entry which is preliminary data.</text>
</comment>
<dbReference type="InterPro" id="IPR000182">
    <property type="entry name" value="GNAT_dom"/>
</dbReference>
<dbReference type="Gene3D" id="3.40.630.30">
    <property type="match status" value="1"/>
</dbReference>
<comment type="catalytic activity">
    <reaction evidence="10">
        <text>N-terminal L-seryl-[histone H2A] + acetyl-CoA = N-terminal N(alpha)-acetyl-L-seryl-[histone H2A] + CoA + H(+)</text>
        <dbReference type="Rhea" id="RHEA:50600"/>
        <dbReference type="Rhea" id="RHEA-COMP:12742"/>
        <dbReference type="Rhea" id="RHEA-COMP:12744"/>
        <dbReference type="ChEBI" id="CHEBI:15378"/>
        <dbReference type="ChEBI" id="CHEBI:57287"/>
        <dbReference type="ChEBI" id="CHEBI:57288"/>
        <dbReference type="ChEBI" id="CHEBI:64738"/>
        <dbReference type="ChEBI" id="CHEBI:83690"/>
        <dbReference type="EC" id="2.3.1.257"/>
    </reaction>
</comment>
<dbReference type="PROSITE" id="PS51186">
    <property type="entry name" value="GNAT"/>
    <property type="match status" value="1"/>
</dbReference>
<keyword evidence="14" id="KW-1185">Reference proteome</keyword>
<reference evidence="13" key="1">
    <citation type="submission" date="2021-06" db="EMBL/GenBank/DDBJ databases">
        <authorList>
            <person name="Kallberg Y."/>
            <person name="Tangrot J."/>
            <person name="Rosling A."/>
        </authorList>
    </citation>
    <scope>NUCLEOTIDE SEQUENCE</scope>
    <source>
        <strain evidence="13">CL551</strain>
    </source>
</reference>
<dbReference type="AlphaFoldDB" id="A0A9N9NDL9"/>
<keyword evidence="9" id="KW-0012">Acyltransferase</keyword>
<dbReference type="SUPFAM" id="SSF55729">
    <property type="entry name" value="Acyl-CoA N-acyltransferases (Nat)"/>
    <property type="match status" value="1"/>
</dbReference>
<sequence length="193" mass="22527">MSTVLTTDRNLVDIANKATNVTEFLGPSISYSRENFNSVIEYYSVESLPVDLKKWTYQLLKENMKKFYENSNLGWSSVKKRKELREAGARYLIARQIDKSESNNLAGRPLGFVMFQFTWEEIMTDDQEVEVIYCYEIQLIKEARRKGLGKFLINTMEKIGKHWGMKKKNTAASEFYHKHLGYEIDEISPSKIL</sequence>
<evidence type="ECO:0000256" key="10">
    <source>
        <dbReference type="ARBA" id="ARBA00047821"/>
    </source>
</evidence>
<protein>
    <recommendedName>
        <fullName evidence="5">N-alpha-acetyltransferase 40</fullName>
        <ecNumber evidence="4">2.3.1.257</ecNumber>
    </recommendedName>
</protein>
<dbReference type="GO" id="GO:0005634">
    <property type="term" value="C:nucleus"/>
    <property type="evidence" value="ECO:0007669"/>
    <property type="project" value="UniProtKB-SubCell"/>
</dbReference>
<dbReference type="GO" id="GO:1990189">
    <property type="term" value="F:protein N-terminal-serine acetyltransferase activity"/>
    <property type="evidence" value="ECO:0007669"/>
    <property type="project" value="UniProtKB-EC"/>
</dbReference>
<comment type="catalytic activity">
    <reaction evidence="11">
        <text>N-terminal L-seryl-[histone H4] + acetyl-CoA = N-terminal N(alpha)-acetyl-L-seryl-[histone H4] + CoA + H(+)</text>
        <dbReference type="Rhea" id="RHEA:50596"/>
        <dbReference type="Rhea" id="RHEA-COMP:12740"/>
        <dbReference type="Rhea" id="RHEA-COMP:12743"/>
        <dbReference type="ChEBI" id="CHEBI:15378"/>
        <dbReference type="ChEBI" id="CHEBI:57287"/>
        <dbReference type="ChEBI" id="CHEBI:57288"/>
        <dbReference type="ChEBI" id="CHEBI:64738"/>
        <dbReference type="ChEBI" id="CHEBI:83690"/>
        <dbReference type="EC" id="2.3.1.257"/>
    </reaction>
</comment>
<evidence type="ECO:0000256" key="3">
    <source>
        <dbReference type="ARBA" id="ARBA00008870"/>
    </source>
</evidence>
<feature type="non-terminal residue" evidence="13">
    <location>
        <position position="193"/>
    </location>
</feature>
<dbReference type="PANTHER" id="PTHR20531">
    <property type="entry name" value="N-ALPHA-ACETYLTRANSFERASE 40"/>
    <property type="match status" value="1"/>
</dbReference>
<comment type="similarity">
    <text evidence="3">Belongs to the acetyltransferase family. NAA40 subfamily.</text>
</comment>
<keyword evidence="8" id="KW-0539">Nucleus</keyword>
<dbReference type="EC" id="2.3.1.257" evidence="4"/>
<evidence type="ECO:0000256" key="7">
    <source>
        <dbReference type="ARBA" id="ARBA00022679"/>
    </source>
</evidence>
<evidence type="ECO:0000256" key="6">
    <source>
        <dbReference type="ARBA" id="ARBA00022490"/>
    </source>
</evidence>
<evidence type="ECO:0000256" key="9">
    <source>
        <dbReference type="ARBA" id="ARBA00023315"/>
    </source>
</evidence>
<dbReference type="PANTHER" id="PTHR20531:SF1">
    <property type="entry name" value="N-ALPHA-ACETYLTRANSFERASE 40"/>
    <property type="match status" value="1"/>
</dbReference>
<dbReference type="InterPro" id="IPR016181">
    <property type="entry name" value="Acyl_CoA_acyltransferase"/>
</dbReference>
<evidence type="ECO:0000259" key="12">
    <source>
        <dbReference type="PROSITE" id="PS51186"/>
    </source>
</evidence>
<evidence type="ECO:0000313" key="13">
    <source>
        <dbReference type="EMBL" id="CAG8724784.1"/>
    </source>
</evidence>
<evidence type="ECO:0000313" key="14">
    <source>
        <dbReference type="Proteomes" id="UP000789342"/>
    </source>
</evidence>
<evidence type="ECO:0000256" key="11">
    <source>
        <dbReference type="ARBA" id="ARBA00049524"/>
    </source>
</evidence>
<dbReference type="GO" id="GO:0005737">
    <property type="term" value="C:cytoplasm"/>
    <property type="evidence" value="ECO:0007669"/>
    <property type="project" value="UniProtKB-SubCell"/>
</dbReference>
<dbReference type="GO" id="GO:0043998">
    <property type="term" value="F:histone H2A acetyltransferase activity"/>
    <property type="evidence" value="ECO:0007669"/>
    <property type="project" value="InterPro"/>
</dbReference>
<dbReference type="CDD" id="cd04301">
    <property type="entry name" value="NAT_SF"/>
    <property type="match status" value="1"/>
</dbReference>
<evidence type="ECO:0000256" key="2">
    <source>
        <dbReference type="ARBA" id="ARBA00004496"/>
    </source>
</evidence>
<feature type="domain" description="N-acetyltransferase" evidence="12">
    <location>
        <begin position="50"/>
        <end position="193"/>
    </location>
</feature>
<evidence type="ECO:0000256" key="4">
    <source>
        <dbReference type="ARBA" id="ARBA00012950"/>
    </source>
</evidence>
<evidence type="ECO:0000256" key="8">
    <source>
        <dbReference type="ARBA" id="ARBA00023242"/>
    </source>
</evidence>
<keyword evidence="7" id="KW-0808">Transferase</keyword>
<organism evidence="13 14">
    <name type="scientific">Acaulospora morrowiae</name>
    <dbReference type="NCBI Taxonomy" id="94023"/>
    <lineage>
        <taxon>Eukaryota</taxon>
        <taxon>Fungi</taxon>
        <taxon>Fungi incertae sedis</taxon>
        <taxon>Mucoromycota</taxon>
        <taxon>Glomeromycotina</taxon>
        <taxon>Glomeromycetes</taxon>
        <taxon>Diversisporales</taxon>
        <taxon>Acaulosporaceae</taxon>
        <taxon>Acaulospora</taxon>
    </lineage>
</organism>
<dbReference type="GO" id="GO:0010485">
    <property type="term" value="F:histone H4 acetyltransferase activity"/>
    <property type="evidence" value="ECO:0007669"/>
    <property type="project" value="InterPro"/>
</dbReference>
<evidence type="ECO:0000256" key="1">
    <source>
        <dbReference type="ARBA" id="ARBA00004123"/>
    </source>
</evidence>